<evidence type="ECO:0000313" key="4">
    <source>
        <dbReference type="Proteomes" id="UP000053237"/>
    </source>
</evidence>
<evidence type="ECO:0000256" key="1">
    <source>
        <dbReference type="SAM" id="MobiDB-lite"/>
    </source>
</evidence>
<keyword evidence="4" id="KW-1185">Reference proteome</keyword>
<gene>
    <name evidence="3" type="ORF">BN9_016100</name>
</gene>
<keyword evidence="2" id="KW-0732">Signal</keyword>
<evidence type="ECO:0000256" key="2">
    <source>
        <dbReference type="SAM" id="SignalP"/>
    </source>
</evidence>
<dbReference type="InParanoid" id="A0A024G2E1"/>
<proteinExistence type="predicted"/>
<dbReference type="EMBL" id="CAIX01000011">
    <property type="protein sequence ID" value="CCI40826.1"/>
    <property type="molecule type" value="Genomic_DNA"/>
</dbReference>
<sequence length="277" mass="31593">MIHVFVSNFATIAFMLLISNCQQSALGMQTEVDDRQLMAGNERASKESMADMTSRELLISMKSDLRKLQNKIWYDMTEEGHCGVSKSEISDVVLKLTEAHQTLMQKCEERLRTLPGFTGILPEDYLLEQMNLGNEIHVLNEVIGFLMIDLGIAGHKYPAWEQQSPEVCVLDRTRLRQFNKGQGSDSIKDPQNTRHKNMVHPYDCTRSREIGLHDTKTPDPKRLRKSQPCQLQAHDSDGVHQIAQRELSSIIATGSKRLYQLKPREVQAPKIKRFTST</sequence>
<reference evidence="3 4" key="1">
    <citation type="submission" date="2012-05" db="EMBL/GenBank/DDBJ databases">
        <title>Recombination and specialization in a pathogen metapopulation.</title>
        <authorList>
            <person name="Gardiner A."/>
            <person name="Kemen E."/>
            <person name="Schultz-Larsen T."/>
            <person name="MacLean D."/>
            <person name="Van Oosterhout C."/>
            <person name="Jones J.D.G."/>
        </authorList>
    </citation>
    <scope>NUCLEOTIDE SEQUENCE [LARGE SCALE GENOMIC DNA]</scope>
    <source>
        <strain evidence="3 4">Ac Nc2</strain>
    </source>
</reference>
<protein>
    <submittedName>
        <fullName evidence="3">Uncharacterized protein</fullName>
    </submittedName>
</protein>
<feature type="chain" id="PRO_5001529247" evidence="2">
    <location>
        <begin position="28"/>
        <end position="277"/>
    </location>
</feature>
<feature type="compositionally biased region" description="Basic and acidic residues" evidence="1">
    <location>
        <begin position="210"/>
        <end position="221"/>
    </location>
</feature>
<comment type="caution">
    <text evidence="3">The sequence shown here is derived from an EMBL/GenBank/DDBJ whole genome shotgun (WGS) entry which is preliminary data.</text>
</comment>
<dbReference type="AlphaFoldDB" id="A0A024G2E1"/>
<feature type="region of interest" description="Disordered" evidence="1">
    <location>
        <begin position="210"/>
        <end position="237"/>
    </location>
</feature>
<feature type="signal peptide" evidence="2">
    <location>
        <begin position="1"/>
        <end position="27"/>
    </location>
</feature>
<dbReference type="Proteomes" id="UP000053237">
    <property type="component" value="Unassembled WGS sequence"/>
</dbReference>
<name>A0A024G2E1_9STRA</name>
<evidence type="ECO:0000313" key="3">
    <source>
        <dbReference type="EMBL" id="CCI40826.1"/>
    </source>
</evidence>
<organism evidence="3 4">
    <name type="scientific">Albugo candida</name>
    <dbReference type="NCBI Taxonomy" id="65357"/>
    <lineage>
        <taxon>Eukaryota</taxon>
        <taxon>Sar</taxon>
        <taxon>Stramenopiles</taxon>
        <taxon>Oomycota</taxon>
        <taxon>Peronosporomycetes</taxon>
        <taxon>Albuginales</taxon>
        <taxon>Albuginaceae</taxon>
        <taxon>Albugo</taxon>
    </lineage>
</organism>
<accession>A0A024G2E1</accession>